<name>A0A1C0ACK5_9FIRM</name>
<dbReference type="AlphaFoldDB" id="A0A1C0ACK5"/>
<comment type="caution">
    <text evidence="1">The sequence shown here is derived from an EMBL/GenBank/DDBJ whole genome shotgun (WGS) entry which is preliminary data.</text>
</comment>
<reference evidence="2" key="1">
    <citation type="submission" date="2016-07" db="EMBL/GenBank/DDBJ databases">
        <authorList>
            <person name="Florea S."/>
            <person name="Webb J.S."/>
            <person name="Jaromczyk J."/>
            <person name="Schardl C.L."/>
        </authorList>
    </citation>
    <scope>NUCLEOTIDE SEQUENCE [LARGE SCALE GENOMIC DNA]</scope>
    <source>
        <strain evidence="2">Z6</strain>
    </source>
</reference>
<gene>
    <name evidence="1" type="ORF">U472_02555</name>
</gene>
<sequence length="99" mass="11246">MQGIDERGKAKFIDGKLDQIKDIKILIHPEIVPKDDIEGTVNLISRIYEEHDIKLAELLTSIEVHGLSLEDTIQIYSTLYKQIEGSEVVVMNRDKDIGL</sequence>
<dbReference type="RefSeq" id="WP_068715195.1">
    <property type="nucleotide sequence ID" value="NZ_LWDV01000006.1"/>
</dbReference>
<reference evidence="1 2" key="2">
    <citation type="submission" date="2016-08" db="EMBL/GenBank/DDBJ databases">
        <title>Orenia metallireducens sp. nov. strain Z6, a Novel Metal-reducing Firmicute from the Deep Subsurface.</title>
        <authorList>
            <person name="Maxim B.I."/>
            <person name="Kenneth K."/>
            <person name="Flynn T.M."/>
            <person name="Oloughlin E.J."/>
            <person name="Locke R.A."/>
            <person name="Weber J.R."/>
            <person name="Egan S.M."/>
            <person name="Mackie R.I."/>
            <person name="Cann I.K."/>
        </authorList>
    </citation>
    <scope>NUCLEOTIDE SEQUENCE [LARGE SCALE GENOMIC DNA]</scope>
    <source>
        <strain evidence="1 2">Z6</strain>
    </source>
</reference>
<organism evidence="1 2">
    <name type="scientific">Orenia metallireducens</name>
    <dbReference type="NCBI Taxonomy" id="1413210"/>
    <lineage>
        <taxon>Bacteria</taxon>
        <taxon>Bacillati</taxon>
        <taxon>Bacillota</taxon>
        <taxon>Clostridia</taxon>
        <taxon>Halanaerobiales</taxon>
        <taxon>Halobacteroidaceae</taxon>
        <taxon>Orenia</taxon>
    </lineage>
</organism>
<proteinExistence type="predicted"/>
<evidence type="ECO:0000313" key="2">
    <source>
        <dbReference type="Proteomes" id="UP000093514"/>
    </source>
</evidence>
<evidence type="ECO:0000313" key="1">
    <source>
        <dbReference type="EMBL" id="OCL28094.1"/>
    </source>
</evidence>
<dbReference type="Proteomes" id="UP000093514">
    <property type="component" value="Unassembled WGS sequence"/>
</dbReference>
<protein>
    <submittedName>
        <fullName evidence="1">Uncharacterized protein</fullName>
    </submittedName>
</protein>
<accession>A0A1C0ACK5</accession>
<dbReference type="OrthoDB" id="9911387at2"/>
<dbReference type="EMBL" id="LWDV01000006">
    <property type="protein sequence ID" value="OCL28094.1"/>
    <property type="molecule type" value="Genomic_DNA"/>
</dbReference>
<keyword evidence="2" id="KW-1185">Reference proteome</keyword>